<keyword evidence="1" id="KW-0472">Membrane</keyword>
<dbReference type="EMBL" id="CP036349">
    <property type="protein sequence ID" value="QDV75748.1"/>
    <property type="molecule type" value="Genomic_DNA"/>
</dbReference>
<proteinExistence type="predicted"/>
<sequence>MALLAHLTSFDLPSLAVAFASGLAVGGAAVWGLLHRTGR</sequence>
<dbReference type="AlphaFoldDB" id="A0A518KD89"/>
<evidence type="ECO:0000313" key="3">
    <source>
        <dbReference type="Proteomes" id="UP000316426"/>
    </source>
</evidence>
<accession>A0A518KD89</accession>
<dbReference type="KEGG" id="bmei:Spa11_39690"/>
<name>A0A518KD89_9BACT</name>
<dbReference type="Proteomes" id="UP000316426">
    <property type="component" value="Chromosome"/>
</dbReference>
<keyword evidence="1" id="KW-1133">Transmembrane helix</keyword>
<keyword evidence="1" id="KW-0812">Transmembrane</keyword>
<keyword evidence="3" id="KW-1185">Reference proteome</keyword>
<protein>
    <submittedName>
        <fullName evidence="2">Uncharacterized protein</fullName>
    </submittedName>
</protein>
<gene>
    <name evidence="2" type="ORF">Spa11_39690</name>
</gene>
<organism evidence="2 3">
    <name type="scientific">Botrimarina mediterranea</name>
    <dbReference type="NCBI Taxonomy" id="2528022"/>
    <lineage>
        <taxon>Bacteria</taxon>
        <taxon>Pseudomonadati</taxon>
        <taxon>Planctomycetota</taxon>
        <taxon>Planctomycetia</taxon>
        <taxon>Pirellulales</taxon>
        <taxon>Lacipirellulaceae</taxon>
        <taxon>Botrimarina</taxon>
    </lineage>
</organism>
<evidence type="ECO:0000313" key="2">
    <source>
        <dbReference type="EMBL" id="QDV75748.1"/>
    </source>
</evidence>
<feature type="transmembrane region" description="Helical" evidence="1">
    <location>
        <begin position="12"/>
        <end position="34"/>
    </location>
</feature>
<evidence type="ECO:0000256" key="1">
    <source>
        <dbReference type="SAM" id="Phobius"/>
    </source>
</evidence>
<reference evidence="2 3" key="1">
    <citation type="submission" date="2019-02" db="EMBL/GenBank/DDBJ databases">
        <title>Deep-cultivation of Planctomycetes and their phenomic and genomic characterization uncovers novel biology.</title>
        <authorList>
            <person name="Wiegand S."/>
            <person name="Jogler M."/>
            <person name="Boedeker C."/>
            <person name="Pinto D."/>
            <person name="Vollmers J."/>
            <person name="Rivas-Marin E."/>
            <person name="Kohn T."/>
            <person name="Peeters S.H."/>
            <person name="Heuer A."/>
            <person name="Rast P."/>
            <person name="Oberbeckmann S."/>
            <person name="Bunk B."/>
            <person name="Jeske O."/>
            <person name="Meyerdierks A."/>
            <person name="Storesund J.E."/>
            <person name="Kallscheuer N."/>
            <person name="Luecker S."/>
            <person name="Lage O.M."/>
            <person name="Pohl T."/>
            <person name="Merkel B.J."/>
            <person name="Hornburger P."/>
            <person name="Mueller R.-W."/>
            <person name="Bruemmer F."/>
            <person name="Labrenz M."/>
            <person name="Spormann A.M."/>
            <person name="Op den Camp H."/>
            <person name="Overmann J."/>
            <person name="Amann R."/>
            <person name="Jetten M.S.M."/>
            <person name="Mascher T."/>
            <person name="Medema M.H."/>
            <person name="Devos D.P."/>
            <person name="Kaster A.-K."/>
            <person name="Ovreas L."/>
            <person name="Rohde M."/>
            <person name="Galperin M.Y."/>
            <person name="Jogler C."/>
        </authorList>
    </citation>
    <scope>NUCLEOTIDE SEQUENCE [LARGE SCALE GENOMIC DNA]</scope>
    <source>
        <strain evidence="2 3">Spa11</strain>
    </source>
</reference>